<dbReference type="EMBL" id="SOBH01000001">
    <property type="protein sequence ID" value="TDT77300.1"/>
    <property type="molecule type" value="Genomic_DNA"/>
</dbReference>
<evidence type="ECO:0000256" key="1">
    <source>
        <dbReference type="SAM" id="Phobius"/>
    </source>
</evidence>
<comment type="caution">
    <text evidence="2">The sequence shown here is derived from an EMBL/GenBank/DDBJ whole genome shotgun (WGS) entry which is preliminary data.</text>
</comment>
<sequence>MMGKDQAEPDHGTKLLRYALIGVLCIALAFIGVFGFRAVASFIFWQDEANQFQPIDGWMSPRYVVRSWQVPPKVVSDALGDRIEGGTPRTSLEEIAEARGVDVEEIIAILEAAIAAHQAKHP</sequence>
<evidence type="ECO:0000313" key="3">
    <source>
        <dbReference type="Proteomes" id="UP000294563"/>
    </source>
</evidence>
<gene>
    <name evidence="2" type="ORF">BDE40_0581</name>
</gene>
<dbReference type="AlphaFoldDB" id="A0A4R7LSS8"/>
<keyword evidence="1" id="KW-0812">Transmembrane</keyword>
<proteinExistence type="predicted"/>
<reference evidence="2 3" key="1">
    <citation type="submission" date="2019-03" db="EMBL/GenBank/DDBJ databases">
        <title>Genomic Encyclopedia of Archaeal and Bacterial Type Strains, Phase II (KMG-II): from individual species to whole genera.</title>
        <authorList>
            <person name="Goeker M."/>
        </authorList>
    </citation>
    <scope>NUCLEOTIDE SEQUENCE [LARGE SCALE GENOMIC DNA]</scope>
    <source>
        <strain evidence="2 3">DSM 29467</strain>
    </source>
</reference>
<feature type="transmembrane region" description="Helical" evidence="1">
    <location>
        <begin position="20"/>
        <end position="45"/>
    </location>
</feature>
<keyword evidence="1" id="KW-1133">Transmembrane helix</keyword>
<accession>A0A4R7LSS8</accession>
<organism evidence="2 3">
    <name type="scientific">Litoreibacter halocynthiae</name>
    <dbReference type="NCBI Taxonomy" id="1242689"/>
    <lineage>
        <taxon>Bacteria</taxon>
        <taxon>Pseudomonadati</taxon>
        <taxon>Pseudomonadota</taxon>
        <taxon>Alphaproteobacteria</taxon>
        <taxon>Rhodobacterales</taxon>
        <taxon>Roseobacteraceae</taxon>
        <taxon>Litoreibacter</taxon>
    </lineage>
</organism>
<protein>
    <submittedName>
        <fullName evidence="2">Uncharacterized protein</fullName>
    </submittedName>
</protein>
<evidence type="ECO:0000313" key="2">
    <source>
        <dbReference type="EMBL" id="TDT77300.1"/>
    </source>
</evidence>
<dbReference type="Proteomes" id="UP000294563">
    <property type="component" value="Unassembled WGS sequence"/>
</dbReference>
<name>A0A4R7LSS8_9RHOB</name>
<keyword evidence="3" id="KW-1185">Reference proteome</keyword>
<keyword evidence="1" id="KW-0472">Membrane</keyword>